<evidence type="ECO:0000313" key="2">
    <source>
        <dbReference type="Proteomes" id="UP000504606"/>
    </source>
</evidence>
<protein>
    <submittedName>
        <fullName evidence="3">Uncharacterized protein LOC127749391</fullName>
    </submittedName>
</protein>
<keyword evidence="2" id="KW-1185">Reference proteome</keyword>
<dbReference type="Proteomes" id="UP000504606">
    <property type="component" value="Unplaced"/>
</dbReference>
<name>A0A9C6WYG9_FRAOC</name>
<reference evidence="3" key="1">
    <citation type="submission" date="2025-08" db="UniProtKB">
        <authorList>
            <consortium name="RefSeq"/>
        </authorList>
    </citation>
    <scope>IDENTIFICATION</scope>
    <source>
        <tissue evidence="3">Whole organism</tissue>
    </source>
</reference>
<gene>
    <name evidence="3" type="primary">LOC127749391</name>
</gene>
<dbReference type="AlphaFoldDB" id="A0A9C6WYG9"/>
<sequence length="147" mass="15947">MNIICWEAAFSGAAGRDEDRYEESGTSPLSTPVAPKRPRVSISPLGRRSSSAMPRSDSPFSAASQSPAAQQLSSSTANDISELTSEITRLSESVERSTNLVLELQRTLENSIVQMLDAPINADEILNELGAGQPENVDEHEQEQEFL</sequence>
<dbReference type="KEGG" id="foc:127749391"/>
<dbReference type="GeneID" id="127749391"/>
<feature type="compositionally biased region" description="Low complexity" evidence="1">
    <location>
        <begin position="56"/>
        <end position="77"/>
    </location>
</feature>
<evidence type="ECO:0000256" key="1">
    <source>
        <dbReference type="SAM" id="MobiDB-lite"/>
    </source>
</evidence>
<evidence type="ECO:0000313" key="3">
    <source>
        <dbReference type="RefSeq" id="XP_052123365.1"/>
    </source>
</evidence>
<organism evidence="2 3">
    <name type="scientific">Frankliniella occidentalis</name>
    <name type="common">Western flower thrips</name>
    <name type="synonym">Euthrips occidentalis</name>
    <dbReference type="NCBI Taxonomy" id="133901"/>
    <lineage>
        <taxon>Eukaryota</taxon>
        <taxon>Metazoa</taxon>
        <taxon>Ecdysozoa</taxon>
        <taxon>Arthropoda</taxon>
        <taxon>Hexapoda</taxon>
        <taxon>Insecta</taxon>
        <taxon>Pterygota</taxon>
        <taxon>Neoptera</taxon>
        <taxon>Paraneoptera</taxon>
        <taxon>Thysanoptera</taxon>
        <taxon>Terebrantia</taxon>
        <taxon>Thripoidea</taxon>
        <taxon>Thripidae</taxon>
        <taxon>Frankliniella</taxon>
    </lineage>
</organism>
<dbReference type="RefSeq" id="XP_052123365.1">
    <property type="nucleotide sequence ID" value="XM_052267405.1"/>
</dbReference>
<proteinExistence type="predicted"/>
<accession>A0A9C6WYG9</accession>
<feature type="region of interest" description="Disordered" evidence="1">
    <location>
        <begin position="14"/>
        <end position="78"/>
    </location>
</feature>